<gene>
    <name evidence="1" type="ORF">GCM10009682_03850</name>
</gene>
<proteinExistence type="predicted"/>
<name>A0ABN2LDC3_9ACTN</name>
<comment type="caution">
    <text evidence="1">The sequence shown here is derived from an EMBL/GenBank/DDBJ whole genome shotgun (WGS) entry which is preliminary data.</text>
</comment>
<dbReference type="Proteomes" id="UP001500218">
    <property type="component" value="Unassembled WGS sequence"/>
</dbReference>
<dbReference type="EMBL" id="BAAALT010000004">
    <property type="protein sequence ID" value="GAA1784933.1"/>
    <property type="molecule type" value="Genomic_DNA"/>
</dbReference>
<keyword evidence="2" id="KW-1185">Reference proteome</keyword>
<evidence type="ECO:0000313" key="2">
    <source>
        <dbReference type="Proteomes" id="UP001500218"/>
    </source>
</evidence>
<sequence length="151" mass="15637">MNSAVYNQITKDGAKVVMIDGTFPDVPRCGVPDEQVGQLAIKQLGEPAKAKIAGDWKGKKLLIAGMTAPNCGPCDARVKAAFAQAKADLGVGDGDTFMLTPAGQDPTSASQSTFADFLTAHPDNVVLRCSTGSSVTRWRTRRAGSPAGAAS</sequence>
<reference evidence="1 2" key="1">
    <citation type="journal article" date="2019" name="Int. J. Syst. Evol. Microbiol.">
        <title>The Global Catalogue of Microorganisms (GCM) 10K type strain sequencing project: providing services to taxonomists for standard genome sequencing and annotation.</title>
        <authorList>
            <consortium name="The Broad Institute Genomics Platform"/>
            <consortium name="The Broad Institute Genome Sequencing Center for Infectious Disease"/>
            <person name="Wu L."/>
            <person name="Ma J."/>
        </authorList>
    </citation>
    <scope>NUCLEOTIDE SEQUENCE [LARGE SCALE GENOMIC DNA]</scope>
    <source>
        <strain evidence="1 2">JCM 13250</strain>
    </source>
</reference>
<protein>
    <submittedName>
        <fullName evidence="1">Uncharacterized protein</fullName>
    </submittedName>
</protein>
<evidence type="ECO:0000313" key="1">
    <source>
        <dbReference type="EMBL" id="GAA1784933.1"/>
    </source>
</evidence>
<organism evidence="1 2">
    <name type="scientific">Luedemannella flava</name>
    <dbReference type="NCBI Taxonomy" id="349316"/>
    <lineage>
        <taxon>Bacteria</taxon>
        <taxon>Bacillati</taxon>
        <taxon>Actinomycetota</taxon>
        <taxon>Actinomycetes</taxon>
        <taxon>Micromonosporales</taxon>
        <taxon>Micromonosporaceae</taxon>
        <taxon>Luedemannella</taxon>
    </lineage>
</organism>
<dbReference type="RefSeq" id="WP_344125508.1">
    <property type="nucleotide sequence ID" value="NZ_BAAALT010000004.1"/>
</dbReference>
<accession>A0ABN2LDC3</accession>